<evidence type="ECO:0000313" key="2">
    <source>
        <dbReference type="EMBL" id="CAL1354355.1"/>
    </source>
</evidence>
<dbReference type="Proteomes" id="UP001497516">
    <property type="component" value="Chromosome 1"/>
</dbReference>
<evidence type="ECO:0000256" key="1">
    <source>
        <dbReference type="SAM" id="MobiDB-lite"/>
    </source>
</evidence>
<protein>
    <submittedName>
        <fullName evidence="2">Uncharacterized protein</fullName>
    </submittedName>
</protein>
<evidence type="ECO:0000313" key="3">
    <source>
        <dbReference type="Proteomes" id="UP001497516"/>
    </source>
</evidence>
<feature type="compositionally biased region" description="Basic and acidic residues" evidence="1">
    <location>
        <begin position="48"/>
        <end position="58"/>
    </location>
</feature>
<organism evidence="2 3">
    <name type="scientific">Linum trigynum</name>
    <dbReference type="NCBI Taxonomy" id="586398"/>
    <lineage>
        <taxon>Eukaryota</taxon>
        <taxon>Viridiplantae</taxon>
        <taxon>Streptophyta</taxon>
        <taxon>Embryophyta</taxon>
        <taxon>Tracheophyta</taxon>
        <taxon>Spermatophyta</taxon>
        <taxon>Magnoliopsida</taxon>
        <taxon>eudicotyledons</taxon>
        <taxon>Gunneridae</taxon>
        <taxon>Pentapetalae</taxon>
        <taxon>rosids</taxon>
        <taxon>fabids</taxon>
        <taxon>Malpighiales</taxon>
        <taxon>Linaceae</taxon>
        <taxon>Linum</taxon>
    </lineage>
</organism>
<proteinExistence type="predicted"/>
<accession>A0AAV2CCX8</accession>
<dbReference type="EMBL" id="OZ034813">
    <property type="protein sequence ID" value="CAL1354355.1"/>
    <property type="molecule type" value="Genomic_DNA"/>
</dbReference>
<name>A0AAV2CCX8_9ROSI</name>
<feature type="compositionally biased region" description="Low complexity" evidence="1">
    <location>
        <begin position="9"/>
        <end position="29"/>
    </location>
</feature>
<sequence>MEDLEGDDLNLSLSIPTSSSSTTTNGSPNHDGGNIKGKIFRLLQMREQIIKRPRTDTTHHRKSPPPAEDENDGGSKEGLHLIHSLLIAATAVDEGNSDSALENLAELYRTVSLVGVSVQRVVDSSPTSPTDCTNKKI</sequence>
<dbReference type="AlphaFoldDB" id="A0AAV2CCX8"/>
<feature type="region of interest" description="Disordered" evidence="1">
    <location>
        <begin position="1"/>
        <end position="77"/>
    </location>
</feature>
<gene>
    <name evidence="2" type="ORF">LTRI10_LOCUS2175</name>
</gene>
<reference evidence="2 3" key="1">
    <citation type="submission" date="2024-04" db="EMBL/GenBank/DDBJ databases">
        <authorList>
            <person name="Fracassetti M."/>
        </authorList>
    </citation>
    <scope>NUCLEOTIDE SEQUENCE [LARGE SCALE GENOMIC DNA]</scope>
</reference>
<keyword evidence="3" id="KW-1185">Reference proteome</keyword>